<dbReference type="STRING" id="10195.A0A3M7SMP4"/>
<name>A0A3M7SMP4_BRAPC</name>
<sequence>MISRQKYPEFIIRTMAKALVSDVEISAKNSKPSEIKHDIKNKVYSDINRKKCLKKIGEEIFEIYNKYSYKNKEVHLFHIPLHRNYGDSLIWLGEEILFKKLNLTIKSYDYKSKGIKENEIIFLNGGGNFGDLWRQGTIFREGILKKFVNNTIILFPQTINYHDKELIKYDEKIFSAHKNFKISTRSKESYDFATKNFINTKTILVPDMAFMIGSLKPFSKPNLDVFILRRTDKESNFPERTWKEAYYKYFSKIKYVEGDWHDYYHIRSEKLNQLPVIRKNLVNEILSQGKIIITDRLHASIFSLLIGRPHIIINEKYKKIFNTRSTAFGNKTECNRKFLKEYYAENPETAAKMAFNLLISKNLN</sequence>
<dbReference type="Proteomes" id="UP000276133">
    <property type="component" value="Unassembled WGS sequence"/>
</dbReference>
<evidence type="ECO:0000313" key="2">
    <source>
        <dbReference type="EMBL" id="RNA37104.1"/>
    </source>
</evidence>
<reference evidence="2 3" key="1">
    <citation type="journal article" date="2018" name="Sci. Rep.">
        <title>Genomic signatures of local adaptation to the degree of environmental predictability in rotifers.</title>
        <authorList>
            <person name="Franch-Gras L."/>
            <person name="Hahn C."/>
            <person name="Garcia-Roger E.M."/>
            <person name="Carmona M.J."/>
            <person name="Serra M."/>
            <person name="Gomez A."/>
        </authorList>
    </citation>
    <scope>NUCLEOTIDE SEQUENCE [LARGE SCALE GENOMIC DNA]</scope>
    <source>
        <strain evidence="2">HYR1</strain>
    </source>
</reference>
<dbReference type="Pfam" id="PF04230">
    <property type="entry name" value="PS_pyruv_trans"/>
    <property type="match status" value="1"/>
</dbReference>
<proteinExistence type="predicted"/>
<evidence type="ECO:0000259" key="1">
    <source>
        <dbReference type="Pfam" id="PF04230"/>
    </source>
</evidence>
<comment type="caution">
    <text evidence="2">The sequence shown here is derived from an EMBL/GenBank/DDBJ whole genome shotgun (WGS) entry which is preliminary data.</text>
</comment>
<dbReference type="AlphaFoldDB" id="A0A3M7SMP4"/>
<accession>A0A3M7SMP4</accession>
<feature type="domain" description="Polysaccharide pyruvyl transferase" evidence="1">
    <location>
        <begin position="84"/>
        <end position="315"/>
    </location>
</feature>
<dbReference type="OrthoDB" id="6134158at2759"/>
<evidence type="ECO:0000313" key="3">
    <source>
        <dbReference type="Proteomes" id="UP000276133"/>
    </source>
</evidence>
<gene>
    <name evidence="2" type="ORF">BpHYR1_045285</name>
</gene>
<dbReference type="InterPro" id="IPR007345">
    <property type="entry name" value="Polysacch_pyruvyl_Trfase"/>
</dbReference>
<keyword evidence="3" id="KW-1185">Reference proteome</keyword>
<protein>
    <submittedName>
        <fullName evidence="2">Exopolysaccharide biosynthesis</fullName>
    </submittedName>
</protein>
<organism evidence="2 3">
    <name type="scientific">Brachionus plicatilis</name>
    <name type="common">Marine rotifer</name>
    <name type="synonym">Brachionus muelleri</name>
    <dbReference type="NCBI Taxonomy" id="10195"/>
    <lineage>
        <taxon>Eukaryota</taxon>
        <taxon>Metazoa</taxon>
        <taxon>Spiralia</taxon>
        <taxon>Gnathifera</taxon>
        <taxon>Rotifera</taxon>
        <taxon>Eurotatoria</taxon>
        <taxon>Monogononta</taxon>
        <taxon>Pseudotrocha</taxon>
        <taxon>Ploima</taxon>
        <taxon>Brachionidae</taxon>
        <taxon>Brachionus</taxon>
    </lineage>
</organism>
<dbReference type="EMBL" id="REGN01001094">
    <property type="protein sequence ID" value="RNA37104.1"/>
    <property type="molecule type" value="Genomic_DNA"/>
</dbReference>